<dbReference type="OrthoDB" id="5366688at2759"/>
<feature type="region of interest" description="Disordered" evidence="1">
    <location>
        <begin position="179"/>
        <end position="292"/>
    </location>
</feature>
<dbReference type="GeneID" id="75834875"/>
<organism evidence="3 4">
    <name type="scientific">Emericellopsis cladophorae</name>
    <dbReference type="NCBI Taxonomy" id="2686198"/>
    <lineage>
        <taxon>Eukaryota</taxon>
        <taxon>Fungi</taxon>
        <taxon>Dikarya</taxon>
        <taxon>Ascomycota</taxon>
        <taxon>Pezizomycotina</taxon>
        <taxon>Sordariomycetes</taxon>
        <taxon>Hypocreomycetidae</taxon>
        <taxon>Hypocreales</taxon>
        <taxon>Bionectriaceae</taxon>
        <taxon>Emericellopsis</taxon>
    </lineage>
</organism>
<reference evidence="3" key="1">
    <citation type="journal article" date="2021" name="J Fungi (Basel)">
        <title>Genomic and Metabolomic Analyses of the Marine Fungus Emericellopsis cladophorae: Insights into Saltwater Adaptability Mechanisms and Its Biosynthetic Potential.</title>
        <authorList>
            <person name="Goncalves M.F.M."/>
            <person name="Hilario S."/>
            <person name="Van de Peer Y."/>
            <person name="Esteves A.C."/>
            <person name="Alves A."/>
        </authorList>
    </citation>
    <scope>NUCLEOTIDE SEQUENCE</scope>
    <source>
        <strain evidence="3">MUM 19.33</strain>
    </source>
</reference>
<feature type="compositionally biased region" description="Low complexity" evidence="1">
    <location>
        <begin position="203"/>
        <end position="217"/>
    </location>
</feature>
<dbReference type="AlphaFoldDB" id="A0A9P9Y378"/>
<feature type="transmembrane region" description="Helical" evidence="2">
    <location>
        <begin position="23"/>
        <end position="44"/>
    </location>
</feature>
<evidence type="ECO:0000256" key="2">
    <source>
        <dbReference type="SAM" id="Phobius"/>
    </source>
</evidence>
<evidence type="ECO:0000313" key="3">
    <source>
        <dbReference type="EMBL" id="KAI6782318.1"/>
    </source>
</evidence>
<protein>
    <recommendedName>
        <fullName evidence="5">MARVEL domain-containing protein</fullName>
    </recommendedName>
</protein>
<feature type="transmembrane region" description="Helical" evidence="2">
    <location>
        <begin position="151"/>
        <end position="174"/>
    </location>
</feature>
<evidence type="ECO:0000256" key="1">
    <source>
        <dbReference type="SAM" id="MobiDB-lite"/>
    </source>
</evidence>
<name>A0A9P9Y378_9HYPO</name>
<reference evidence="3" key="2">
    <citation type="submission" date="2022-07" db="EMBL/GenBank/DDBJ databases">
        <authorList>
            <person name="Goncalves M.F.M."/>
            <person name="Hilario S."/>
            <person name="Van De Peer Y."/>
            <person name="Esteves A.C."/>
            <person name="Alves A."/>
        </authorList>
    </citation>
    <scope>NUCLEOTIDE SEQUENCE</scope>
    <source>
        <strain evidence="3">MUM 19.33</strain>
    </source>
</reference>
<evidence type="ECO:0008006" key="5">
    <source>
        <dbReference type="Google" id="ProtNLM"/>
    </source>
</evidence>
<keyword evidence="2" id="KW-0472">Membrane</keyword>
<sequence length="324" mass="34138">MPSAPALGALGVTFTAMRVMEGIALLTIIGLSANFISDAVNAGYVAPPPLVGTLVVSCLATLYIAISYILYYDSMLPMLIATGADAAVLIMVIVVAVLLGKPVSYLQCESYPSKGNTANFIHSVYSNVKKTNSNVFLWVDPDKTACYEVKAVWGLSTALCIMFAMSAIVSGVGGQASGPNVLRKGRSLGTTAVTGPQERKLASQGSVASSSSSSGGSNVHESLPLPVPVPVHRASPPPTASERPSRFGEVARPVESLPRLQIPPPPPIPEDPSPSPSPQPPPKSPLSPLLARARSKRRTIMSRVEGWWDLGLLDRRQTLFGKRG</sequence>
<comment type="caution">
    <text evidence="3">The sequence shown here is derived from an EMBL/GenBank/DDBJ whole genome shotgun (WGS) entry which is preliminary data.</text>
</comment>
<keyword evidence="2" id="KW-1133">Transmembrane helix</keyword>
<gene>
    <name evidence="3" type="ORF">J7T54_008404</name>
</gene>
<accession>A0A9P9Y378</accession>
<dbReference type="RefSeq" id="XP_051363174.1">
    <property type="nucleotide sequence ID" value="XM_051505439.1"/>
</dbReference>
<proteinExistence type="predicted"/>
<keyword evidence="2" id="KW-0812">Transmembrane</keyword>
<dbReference type="EMBL" id="JAGIXG020000014">
    <property type="protein sequence ID" value="KAI6782318.1"/>
    <property type="molecule type" value="Genomic_DNA"/>
</dbReference>
<feature type="transmembrane region" description="Helical" evidence="2">
    <location>
        <begin position="78"/>
        <end position="99"/>
    </location>
</feature>
<keyword evidence="4" id="KW-1185">Reference proteome</keyword>
<feature type="compositionally biased region" description="Pro residues" evidence="1">
    <location>
        <begin position="261"/>
        <end position="285"/>
    </location>
</feature>
<feature type="compositionally biased region" description="Pro residues" evidence="1">
    <location>
        <begin position="225"/>
        <end position="239"/>
    </location>
</feature>
<feature type="transmembrane region" description="Helical" evidence="2">
    <location>
        <begin position="50"/>
        <end position="71"/>
    </location>
</feature>
<evidence type="ECO:0000313" key="4">
    <source>
        <dbReference type="Proteomes" id="UP001055219"/>
    </source>
</evidence>
<dbReference type="Proteomes" id="UP001055219">
    <property type="component" value="Unassembled WGS sequence"/>
</dbReference>